<sequence length="65" mass="7559">MKKRVKKDNSYTVQHRMIVEMIDAGFKLAEKLGAHPLTKGCNCIGCVNKRKRILQPSEKNWKFKL</sequence>
<dbReference type="Proteomes" id="UP000603434">
    <property type="component" value="Unassembled WGS sequence"/>
</dbReference>
<dbReference type="EMBL" id="JACNJH010000108">
    <property type="protein sequence ID" value="MBC8360809.1"/>
    <property type="molecule type" value="Genomic_DNA"/>
</dbReference>
<organism evidence="1 2">
    <name type="scientific">Candidatus Desulfatibia profunda</name>
    <dbReference type="NCBI Taxonomy" id="2841695"/>
    <lineage>
        <taxon>Bacteria</taxon>
        <taxon>Pseudomonadati</taxon>
        <taxon>Thermodesulfobacteriota</taxon>
        <taxon>Desulfobacteria</taxon>
        <taxon>Desulfobacterales</taxon>
        <taxon>Desulfobacterales incertae sedis</taxon>
        <taxon>Candidatus Desulfatibia</taxon>
    </lineage>
</organism>
<proteinExistence type="predicted"/>
<reference evidence="1 2" key="1">
    <citation type="submission" date="2020-08" db="EMBL/GenBank/DDBJ databases">
        <title>Bridging the membrane lipid divide: bacteria of the FCB group superphylum have the potential to synthesize archaeal ether lipids.</title>
        <authorList>
            <person name="Villanueva L."/>
            <person name="Von Meijenfeldt F.A.B."/>
            <person name="Westbye A.B."/>
            <person name="Yadav S."/>
            <person name="Hopmans E.C."/>
            <person name="Dutilh B.E."/>
            <person name="Sinninghe Damste J.S."/>
        </authorList>
    </citation>
    <scope>NUCLEOTIDE SEQUENCE [LARGE SCALE GENOMIC DNA]</scope>
    <source>
        <strain evidence="1">NIOZ-UU30</strain>
    </source>
</reference>
<protein>
    <submittedName>
        <fullName evidence="1">Uncharacterized protein</fullName>
    </submittedName>
</protein>
<evidence type="ECO:0000313" key="2">
    <source>
        <dbReference type="Proteomes" id="UP000603434"/>
    </source>
</evidence>
<comment type="caution">
    <text evidence="1">The sequence shown here is derived from an EMBL/GenBank/DDBJ whole genome shotgun (WGS) entry which is preliminary data.</text>
</comment>
<name>A0A8J6NMH9_9BACT</name>
<accession>A0A8J6NMH9</accession>
<evidence type="ECO:0000313" key="1">
    <source>
        <dbReference type="EMBL" id="MBC8360809.1"/>
    </source>
</evidence>
<gene>
    <name evidence="1" type="ORF">H8E23_05380</name>
</gene>
<dbReference type="AlphaFoldDB" id="A0A8J6NMH9"/>